<evidence type="ECO:0000256" key="2">
    <source>
        <dbReference type="ARBA" id="ARBA00007935"/>
    </source>
</evidence>
<keyword evidence="4" id="KW-0813">Transport</keyword>
<dbReference type="GO" id="GO:0033214">
    <property type="term" value="P:siderophore-iron import into cell"/>
    <property type="evidence" value="ECO:0007669"/>
    <property type="project" value="TreeGrafter"/>
</dbReference>
<dbReference type="EMBL" id="QJJQ01000010">
    <property type="protein sequence ID" value="PXW85652.1"/>
    <property type="molecule type" value="Genomic_DNA"/>
</dbReference>
<dbReference type="GO" id="GO:0022857">
    <property type="term" value="F:transmembrane transporter activity"/>
    <property type="evidence" value="ECO:0007669"/>
    <property type="project" value="InterPro"/>
</dbReference>
<comment type="caution">
    <text evidence="14">The sequence shown here is derived from an EMBL/GenBank/DDBJ whole genome shotgun (WGS) entry which is preliminary data.</text>
</comment>
<dbReference type="CDD" id="cd06550">
    <property type="entry name" value="TM_ABC_iron-siderophores_like"/>
    <property type="match status" value="1"/>
</dbReference>
<dbReference type="SUPFAM" id="SSF81345">
    <property type="entry name" value="ABC transporter involved in vitamin B12 uptake, BtuC"/>
    <property type="match status" value="1"/>
</dbReference>
<evidence type="ECO:0000313" key="15">
    <source>
        <dbReference type="Proteomes" id="UP000247978"/>
    </source>
</evidence>
<evidence type="ECO:0000256" key="3">
    <source>
        <dbReference type="ARBA" id="ARBA00018524"/>
    </source>
</evidence>
<evidence type="ECO:0000313" key="14">
    <source>
        <dbReference type="EMBL" id="PXW85652.1"/>
    </source>
</evidence>
<dbReference type="GO" id="GO:0005886">
    <property type="term" value="C:plasma membrane"/>
    <property type="evidence" value="ECO:0007669"/>
    <property type="project" value="UniProtKB-SubCell"/>
</dbReference>
<name>A0A2V3VUP7_9BACI</name>
<organism evidence="14 15">
    <name type="scientific">Pseudogracilibacillus auburnensis</name>
    <dbReference type="NCBI Taxonomy" id="1494959"/>
    <lineage>
        <taxon>Bacteria</taxon>
        <taxon>Bacillati</taxon>
        <taxon>Bacillota</taxon>
        <taxon>Bacilli</taxon>
        <taxon>Bacillales</taxon>
        <taxon>Bacillaceae</taxon>
        <taxon>Pseudogracilibacillus</taxon>
    </lineage>
</organism>
<evidence type="ECO:0000256" key="7">
    <source>
        <dbReference type="ARBA" id="ARBA00022989"/>
    </source>
</evidence>
<comment type="similarity">
    <text evidence="2">Belongs to the binding-protein-dependent transport system permease family. FecCD subfamily.</text>
</comment>
<evidence type="ECO:0000256" key="11">
    <source>
        <dbReference type="ARBA" id="ARBA00031149"/>
    </source>
</evidence>
<keyword evidence="6 13" id="KW-0812">Transmembrane</keyword>
<keyword evidence="15" id="KW-1185">Reference proteome</keyword>
<feature type="transmembrane region" description="Helical" evidence="13">
    <location>
        <begin position="121"/>
        <end position="141"/>
    </location>
</feature>
<dbReference type="Pfam" id="PF01032">
    <property type="entry name" value="FecCD"/>
    <property type="match status" value="1"/>
</dbReference>
<keyword evidence="8" id="KW-0408">Iron</keyword>
<dbReference type="FunFam" id="1.10.3470.10:FF:000001">
    <property type="entry name" value="Vitamin B12 ABC transporter permease BtuC"/>
    <property type="match status" value="1"/>
</dbReference>
<evidence type="ECO:0000256" key="5">
    <source>
        <dbReference type="ARBA" id="ARBA00022475"/>
    </source>
</evidence>
<protein>
    <recommendedName>
        <fullName evidence="3">Probable heme-iron transport system permease protein IsdF</fullName>
    </recommendedName>
    <alternativeName>
        <fullName evidence="12">Iron-regulated surface determinant protein F</fullName>
    </alternativeName>
    <alternativeName>
        <fullName evidence="11">Staphylococcal iron-regulated protein G</fullName>
    </alternativeName>
</protein>
<feature type="transmembrane region" description="Helical" evidence="13">
    <location>
        <begin position="96"/>
        <end position="115"/>
    </location>
</feature>
<feature type="transmembrane region" description="Helical" evidence="13">
    <location>
        <begin position="281"/>
        <end position="303"/>
    </location>
</feature>
<dbReference type="PANTHER" id="PTHR30472">
    <property type="entry name" value="FERRIC ENTEROBACTIN TRANSPORT SYSTEM PERMEASE PROTEIN"/>
    <property type="match status" value="1"/>
</dbReference>
<comment type="subcellular location">
    <subcellularLocation>
        <location evidence="1">Cell membrane</location>
        <topology evidence="1">Multi-pass membrane protein</topology>
    </subcellularLocation>
</comment>
<gene>
    <name evidence="14" type="ORF">DFR56_110153</name>
</gene>
<sequence length="336" mass="36232">MVQEKRVSYMNKKALSFIVVIVLLCIATIYSATSGSIQVSFTELVNGLISGTNNDVQVIKDLRLPRIIIAIFAGAALSVSGVLLQSVMRNPLAEPGIIGVSSGAGFMTMLMVSIFPTLFFFTPLFAFLGGALAFFLVYSFSWKSGLDPLRMILIGVAINAVFTSLSQTFHYRGSYTSSMVTEVTTSTLSMKKWADVEIMVIYGSIGLILAILVYSWCNYLALEDKTAKNLGLNVNVARFVISAIAVLLASVATATAGLFVFVGLLVPHIGRILVGTDHKWLIPFSSLLGALLILLSDTLGRTIIAPNEIPASIIMALIGGPFLIFLLRKSDRIYGN</sequence>
<dbReference type="Gene3D" id="1.10.3470.10">
    <property type="entry name" value="ABC transporter involved in vitamin B12 uptake, BtuC"/>
    <property type="match status" value="1"/>
</dbReference>
<keyword evidence="9 13" id="KW-0472">Membrane</keyword>
<feature type="transmembrane region" description="Helical" evidence="13">
    <location>
        <begin position="64"/>
        <end position="84"/>
    </location>
</feature>
<evidence type="ECO:0000256" key="12">
    <source>
        <dbReference type="ARBA" id="ARBA00031465"/>
    </source>
</evidence>
<keyword evidence="7 13" id="KW-1133">Transmembrane helix</keyword>
<evidence type="ECO:0000256" key="6">
    <source>
        <dbReference type="ARBA" id="ARBA00022692"/>
    </source>
</evidence>
<proteinExistence type="inferred from homology"/>
<keyword evidence="5" id="KW-1003">Cell membrane</keyword>
<evidence type="ECO:0000256" key="9">
    <source>
        <dbReference type="ARBA" id="ARBA00023136"/>
    </source>
</evidence>
<feature type="transmembrane region" description="Helical" evidence="13">
    <location>
        <begin position="236"/>
        <end position="269"/>
    </location>
</feature>
<comment type="function">
    <text evidence="10">Part of the binding-protein-dependent transport system for heme-iron. Responsible for the translocation of the substrate across the membrane.</text>
</comment>
<dbReference type="PANTHER" id="PTHR30472:SF21">
    <property type="entry name" value="HEME-IRON TRANSPORT SYSTEM PERMEASE PROTEIN ISDF-RELATED"/>
    <property type="match status" value="1"/>
</dbReference>
<accession>A0A2V3VUP7</accession>
<feature type="transmembrane region" description="Helical" evidence="13">
    <location>
        <begin position="309"/>
        <end position="327"/>
    </location>
</feature>
<evidence type="ECO:0000256" key="10">
    <source>
        <dbReference type="ARBA" id="ARBA00025320"/>
    </source>
</evidence>
<dbReference type="Proteomes" id="UP000247978">
    <property type="component" value="Unassembled WGS sequence"/>
</dbReference>
<reference evidence="14 15" key="1">
    <citation type="submission" date="2018-05" db="EMBL/GenBank/DDBJ databases">
        <title>Genomic Encyclopedia of Type Strains, Phase IV (KMG-IV): sequencing the most valuable type-strain genomes for metagenomic binning, comparative biology and taxonomic classification.</title>
        <authorList>
            <person name="Goeker M."/>
        </authorList>
    </citation>
    <scope>NUCLEOTIDE SEQUENCE [LARGE SCALE GENOMIC DNA]</scope>
    <source>
        <strain evidence="14 15">DSM 28556</strain>
    </source>
</reference>
<evidence type="ECO:0000256" key="1">
    <source>
        <dbReference type="ARBA" id="ARBA00004651"/>
    </source>
</evidence>
<dbReference type="InterPro" id="IPR000522">
    <property type="entry name" value="ABC_transptr_permease_BtuC"/>
</dbReference>
<evidence type="ECO:0000256" key="8">
    <source>
        <dbReference type="ARBA" id="ARBA00023004"/>
    </source>
</evidence>
<dbReference type="AlphaFoldDB" id="A0A2V3VUP7"/>
<evidence type="ECO:0000256" key="4">
    <source>
        <dbReference type="ARBA" id="ARBA00022448"/>
    </source>
</evidence>
<feature type="transmembrane region" description="Helical" evidence="13">
    <location>
        <begin position="198"/>
        <end position="216"/>
    </location>
</feature>
<evidence type="ECO:0000256" key="13">
    <source>
        <dbReference type="SAM" id="Phobius"/>
    </source>
</evidence>
<dbReference type="InterPro" id="IPR037294">
    <property type="entry name" value="ABC_BtuC-like"/>
</dbReference>